<proteinExistence type="predicted"/>
<sequence>MQPNQDESKRPFQISKWLICLLAAGLFWLLNALNKDGYSLNVEYPIQFSFNDSLYVPVTALPRTVRVNVSGDGWNLLRLSWLPFRTEPVSYEVRNPMRASIINTSAMTAALAEQIKHLKVNYVVADTLEMGFDRRITKTIRLVPDSAHIDLLPRYVVSSVINLNPSTITVQGPARLLRGFSDTMLVKIPGRRIADNYDEELPLMALRHPLVQRSSDKVFVSFEVAELLSPIKK</sequence>
<dbReference type="PATRIC" id="fig|1166018.3.peg.4895"/>
<evidence type="ECO:0000313" key="2">
    <source>
        <dbReference type="Proteomes" id="UP000011058"/>
    </source>
</evidence>
<evidence type="ECO:0000313" key="1">
    <source>
        <dbReference type="EMBL" id="CCH01135.1"/>
    </source>
</evidence>
<dbReference type="AlphaFoldDB" id="I0KAI2"/>
<gene>
    <name evidence="1" type="ORF">FAES_3126</name>
</gene>
<dbReference type="Proteomes" id="UP000011058">
    <property type="component" value="Chromosome"/>
</dbReference>
<reference evidence="1 2" key="1">
    <citation type="journal article" date="2012" name="J. Bacteriol.">
        <title>Genome Sequence of Fibrella aestuarina BUZ 2T, a Filamentous Marine Bacterium.</title>
        <authorList>
            <person name="Filippini M."/>
            <person name="Qi W."/>
            <person name="Blom J."/>
            <person name="Goesmann A."/>
            <person name="Smits T.H."/>
            <person name="Bagheri H.C."/>
        </authorList>
    </citation>
    <scope>NUCLEOTIDE SEQUENCE [LARGE SCALE GENOMIC DNA]</scope>
    <source>
        <strain evidence="2">BUZ 2T</strain>
    </source>
</reference>
<dbReference type="eggNOG" id="COG4856">
    <property type="taxonomic scope" value="Bacteria"/>
</dbReference>
<dbReference type="KEGG" id="fae:FAES_3126"/>
<keyword evidence="2" id="KW-1185">Reference proteome</keyword>
<protein>
    <recommendedName>
        <fullName evidence="3">YbbR family protein</fullName>
    </recommendedName>
</protein>
<accession>I0KAI2</accession>
<evidence type="ECO:0008006" key="3">
    <source>
        <dbReference type="Google" id="ProtNLM"/>
    </source>
</evidence>
<name>I0KAI2_9BACT</name>
<dbReference type="STRING" id="1166018.FAES_3126"/>
<dbReference type="HOGENOM" id="CLU_074339_0_0_10"/>
<organism evidence="1 2">
    <name type="scientific">Fibrella aestuarina BUZ 2</name>
    <dbReference type="NCBI Taxonomy" id="1166018"/>
    <lineage>
        <taxon>Bacteria</taxon>
        <taxon>Pseudomonadati</taxon>
        <taxon>Bacteroidota</taxon>
        <taxon>Cytophagia</taxon>
        <taxon>Cytophagales</taxon>
        <taxon>Spirosomataceae</taxon>
        <taxon>Fibrella</taxon>
    </lineage>
</organism>
<dbReference type="EMBL" id="HE796683">
    <property type="protein sequence ID" value="CCH01135.1"/>
    <property type="molecule type" value="Genomic_DNA"/>
</dbReference>
<dbReference type="OrthoDB" id="1115707at2"/>